<gene>
    <name evidence="1" type="ORF">LC586_06400</name>
</gene>
<name>A0ABS8I3U9_9NOSO</name>
<comment type="caution">
    <text evidence="1">The sequence shown here is derived from an EMBL/GenBank/DDBJ whole genome shotgun (WGS) entry which is preliminary data.</text>
</comment>
<reference evidence="1 2" key="1">
    <citation type="journal article" date="2021" name="Microorganisms">
        <title>Genome Evolution of Filamentous Cyanobacterium Nostoc Species: From Facultative Symbiosis to Free Living.</title>
        <authorList>
            <person name="Huo D."/>
            <person name="Li H."/>
            <person name="Cai F."/>
            <person name="Guo X."/>
            <person name="Qiao Z."/>
            <person name="Wang W."/>
            <person name="Yu G."/>
            <person name="Li R."/>
        </authorList>
    </citation>
    <scope>NUCLEOTIDE SEQUENCE [LARGE SCALE GENOMIC DNA]</scope>
    <source>
        <strain evidence="1 2">CHAB 5714</strain>
    </source>
</reference>
<accession>A0ABS8I3U9</accession>
<evidence type="ECO:0000313" key="2">
    <source>
        <dbReference type="Proteomes" id="UP001199525"/>
    </source>
</evidence>
<keyword evidence="2" id="KW-1185">Reference proteome</keyword>
<protein>
    <submittedName>
        <fullName evidence="1">Uncharacterized protein</fullName>
    </submittedName>
</protein>
<sequence length="87" mass="10078">MNHSEWRVKVLEEVQQVPDAKLAQLYEMIHGFRLSSETNSHNAAAIMQFAGSWSDMSDEAYGEFSDEIAIRRQQAFSQRRNRETSID</sequence>
<dbReference type="Proteomes" id="UP001199525">
    <property type="component" value="Unassembled WGS sequence"/>
</dbReference>
<proteinExistence type="predicted"/>
<evidence type="ECO:0000313" key="1">
    <source>
        <dbReference type="EMBL" id="MCC5598853.1"/>
    </source>
</evidence>
<organism evidence="1 2">
    <name type="scientific">Nostoc favosum CHAB5714</name>
    <dbReference type="NCBI Taxonomy" id="2780399"/>
    <lineage>
        <taxon>Bacteria</taxon>
        <taxon>Bacillati</taxon>
        <taxon>Cyanobacteriota</taxon>
        <taxon>Cyanophyceae</taxon>
        <taxon>Nostocales</taxon>
        <taxon>Nostocaceae</taxon>
        <taxon>Nostoc</taxon>
        <taxon>Nostoc favosum</taxon>
    </lineage>
</organism>
<dbReference type="RefSeq" id="WP_229483756.1">
    <property type="nucleotide sequence ID" value="NZ_JAIVFQ010000006.1"/>
</dbReference>
<dbReference type="EMBL" id="JAIVFQ010000006">
    <property type="protein sequence ID" value="MCC5598853.1"/>
    <property type="molecule type" value="Genomic_DNA"/>
</dbReference>